<evidence type="ECO:0000313" key="1">
    <source>
        <dbReference type="EMBL" id="GFR28420.1"/>
    </source>
</evidence>
<gene>
    <name evidence="1" type="ORF">TNCT_408731</name>
</gene>
<organism evidence="1 2">
    <name type="scientific">Trichonephila clavata</name>
    <name type="common">Joro spider</name>
    <name type="synonym">Nephila clavata</name>
    <dbReference type="NCBI Taxonomy" id="2740835"/>
    <lineage>
        <taxon>Eukaryota</taxon>
        <taxon>Metazoa</taxon>
        <taxon>Ecdysozoa</taxon>
        <taxon>Arthropoda</taxon>
        <taxon>Chelicerata</taxon>
        <taxon>Arachnida</taxon>
        <taxon>Araneae</taxon>
        <taxon>Araneomorphae</taxon>
        <taxon>Entelegynae</taxon>
        <taxon>Araneoidea</taxon>
        <taxon>Nephilidae</taxon>
        <taxon>Trichonephila</taxon>
    </lineage>
</organism>
<dbReference type="EMBL" id="BMAO01019114">
    <property type="protein sequence ID" value="GFR28420.1"/>
    <property type="molecule type" value="Genomic_DNA"/>
</dbReference>
<comment type="caution">
    <text evidence="1">The sequence shown here is derived from an EMBL/GenBank/DDBJ whole genome shotgun (WGS) entry which is preliminary data.</text>
</comment>
<name>A0A8X6M066_TRICU</name>
<protein>
    <submittedName>
        <fullName evidence="1">Uncharacterized protein</fullName>
    </submittedName>
</protein>
<evidence type="ECO:0000313" key="2">
    <source>
        <dbReference type="Proteomes" id="UP000887116"/>
    </source>
</evidence>
<accession>A0A8X6M066</accession>
<sequence length="94" mass="10480">MSRDRVGGILPFTSPSPPNEPGLVVYEKGAWISDSLQQGVWKRFVKQQAVLYLTIVKPVTVKSSNNYSTVISPHRLPLVAPEPILRTWVLSLSH</sequence>
<keyword evidence="2" id="KW-1185">Reference proteome</keyword>
<dbReference type="AlphaFoldDB" id="A0A8X6M066"/>
<proteinExistence type="predicted"/>
<reference evidence="1" key="1">
    <citation type="submission" date="2020-07" db="EMBL/GenBank/DDBJ databases">
        <title>Multicomponent nature underlies the extraordinary mechanical properties of spider dragline silk.</title>
        <authorList>
            <person name="Kono N."/>
            <person name="Nakamura H."/>
            <person name="Mori M."/>
            <person name="Yoshida Y."/>
            <person name="Ohtoshi R."/>
            <person name="Malay A.D."/>
            <person name="Moran D.A.P."/>
            <person name="Tomita M."/>
            <person name="Numata K."/>
            <person name="Arakawa K."/>
        </authorList>
    </citation>
    <scope>NUCLEOTIDE SEQUENCE</scope>
</reference>
<dbReference type="Proteomes" id="UP000887116">
    <property type="component" value="Unassembled WGS sequence"/>
</dbReference>